<gene>
    <name evidence="2" type="ORF">ARMOST_16391</name>
</gene>
<keyword evidence="3" id="KW-1185">Reference proteome</keyword>
<dbReference type="InterPro" id="IPR045338">
    <property type="entry name" value="DUF6535"/>
</dbReference>
<reference evidence="3" key="1">
    <citation type="journal article" date="2017" name="Nat. Ecol. Evol.">
        <title>Genome expansion and lineage-specific genetic innovations in the forest pathogenic fungi Armillaria.</title>
        <authorList>
            <person name="Sipos G."/>
            <person name="Prasanna A.N."/>
            <person name="Walter M.C."/>
            <person name="O'Connor E."/>
            <person name="Balint B."/>
            <person name="Krizsan K."/>
            <person name="Kiss B."/>
            <person name="Hess J."/>
            <person name="Varga T."/>
            <person name="Slot J."/>
            <person name="Riley R."/>
            <person name="Boka B."/>
            <person name="Rigling D."/>
            <person name="Barry K."/>
            <person name="Lee J."/>
            <person name="Mihaltcheva S."/>
            <person name="LaButti K."/>
            <person name="Lipzen A."/>
            <person name="Waldron R."/>
            <person name="Moloney N.M."/>
            <person name="Sperisen C."/>
            <person name="Kredics L."/>
            <person name="Vagvoelgyi C."/>
            <person name="Patrignani A."/>
            <person name="Fitzpatrick D."/>
            <person name="Nagy I."/>
            <person name="Doyle S."/>
            <person name="Anderson J.B."/>
            <person name="Grigoriev I.V."/>
            <person name="Gueldener U."/>
            <person name="Muensterkoetter M."/>
            <person name="Nagy L.G."/>
        </authorList>
    </citation>
    <scope>NUCLEOTIDE SEQUENCE [LARGE SCALE GENOMIC DNA]</scope>
    <source>
        <strain evidence="3">C18/9</strain>
    </source>
</reference>
<accession>A0A284RW33</accession>
<sequence>MAANLAEIAFQDDVWTSRYEPAHGYTYPHPTAAAEPVHYFLRFPLEMNETFSHFVSGRLLGPIARLHGFDFAWNPALPMILNAFITGLESDEGNDPFDYEQKLPEDKHYEELGPAAQTYSFVFAGLCLAEVTTFVVQTSQSLQLDYTQVTVSLLYGLTNVQRAAANGALEHLTYESTDSGLQVSLCLATELLAVLLKEWIHRYSAVPSGTLVVRRRDHHATFLSGRAFHLQHDGSKMAVDMHPRNIGASEPQPYINLITVAFYTDMEHKVEPGAWSILQYDAFTRNGRHPCLYSWGVRLYNPRYRERKLRMDVVEEIFGLCCCIILSLRHPGSR</sequence>
<feature type="domain" description="DUF6535" evidence="1">
    <location>
        <begin position="121"/>
        <end position="231"/>
    </location>
</feature>
<dbReference type="Proteomes" id="UP000219338">
    <property type="component" value="Unassembled WGS sequence"/>
</dbReference>
<name>A0A284RW33_ARMOS</name>
<dbReference type="AlphaFoldDB" id="A0A284RW33"/>
<proteinExistence type="predicted"/>
<dbReference type="OrthoDB" id="10605100at2759"/>
<dbReference type="EMBL" id="FUEG01000018">
    <property type="protein sequence ID" value="SJL12956.1"/>
    <property type="molecule type" value="Genomic_DNA"/>
</dbReference>
<evidence type="ECO:0000259" key="1">
    <source>
        <dbReference type="Pfam" id="PF20153"/>
    </source>
</evidence>
<dbReference type="Pfam" id="PF20153">
    <property type="entry name" value="DUF6535"/>
    <property type="match status" value="1"/>
</dbReference>
<protein>
    <recommendedName>
        <fullName evidence="1">DUF6535 domain-containing protein</fullName>
    </recommendedName>
</protein>
<organism evidence="2 3">
    <name type="scientific">Armillaria ostoyae</name>
    <name type="common">Armillaria root rot fungus</name>
    <dbReference type="NCBI Taxonomy" id="47428"/>
    <lineage>
        <taxon>Eukaryota</taxon>
        <taxon>Fungi</taxon>
        <taxon>Dikarya</taxon>
        <taxon>Basidiomycota</taxon>
        <taxon>Agaricomycotina</taxon>
        <taxon>Agaricomycetes</taxon>
        <taxon>Agaricomycetidae</taxon>
        <taxon>Agaricales</taxon>
        <taxon>Marasmiineae</taxon>
        <taxon>Physalacriaceae</taxon>
        <taxon>Armillaria</taxon>
    </lineage>
</organism>
<evidence type="ECO:0000313" key="2">
    <source>
        <dbReference type="EMBL" id="SJL12956.1"/>
    </source>
</evidence>
<evidence type="ECO:0000313" key="3">
    <source>
        <dbReference type="Proteomes" id="UP000219338"/>
    </source>
</evidence>